<evidence type="ECO:0000256" key="1">
    <source>
        <dbReference type="SAM" id="MobiDB-lite"/>
    </source>
</evidence>
<keyword evidence="2" id="KW-0472">Membrane</keyword>
<reference evidence="3" key="1">
    <citation type="journal article" date="2020" name="Fungal Divers.">
        <title>Resolving the Mortierellaceae phylogeny through synthesis of multi-gene phylogenetics and phylogenomics.</title>
        <authorList>
            <person name="Vandepol N."/>
            <person name="Liber J."/>
            <person name="Desiro A."/>
            <person name="Na H."/>
            <person name="Kennedy M."/>
            <person name="Barry K."/>
            <person name="Grigoriev I.V."/>
            <person name="Miller A.N."/>
            <person name="O'Donnell K."/>
            <person name="Stajich J.E."/>
            <person name="Bonito G."/>
        </authorList>
    </citation>
    <scope>NUCLEOTIDE SEQUENCE</scope>
    <source>
        <strain evidence="3">CK1249</strain>
    </source>
</reference>
<keyword evidence="4" id="KW-1185">Reference proteome</keyword>
<keyword evidence="2" id="KW-1133">Transmembrane helix</keyword>
<dbReference type="OrthoDB" id="10260134at2759"/>
<protein>
    <submittedName>
        <fullName evidence="3">Uncharacterized protein</fullName>
    </submittedName>
</protein>
<sequence length="156" mass="16765">MTTATTMDGKESERIKDFSEDIMIEESTEGEDNEGDEVEQSTKKVTVTRLSRSSTEPVRVKRLSLITSEDLKTPTVAIPTVAVAAGSLAVWASVLYYGAYKKKVSALVTFPVMTAACFASFTPVHDGTHSSIAKGVHKKTINNVVGYLAGVPLIIP</sequence>
<dbReference type="Proteomes" id="UP000738359">
    <property type="component" value="Unassembled WGS sequence"/>
</dbReference>
<evidence type="ECO:0000313" key="4">
    <source>
        <dbReference type="Proteomes" id="UP000738359"/>
    </source>
</evidence>
<feature type="non-terminal residue" evidence="3">
    <location>
        <position position="156"/>
    </location>
</feature>
<feature type="compositionally biased region" description="Basic and acidic residues" evidence="1">
    <location>
        <begin position="8"/>
        <end position="19"/>
    </location>
</feature>
<accession>A0A9P6IQP4</accession>
<dbReference type="EMBL" id="JAAAHY010002565">
    <property type="protein sequence ID" value="KAF9944234.1"/>
    <property type="molecule type" value="Genomic_DNA"/>
</dbReference>
<dbReference type="AlphaFoldDB" id="A0A9P6IQP4"/>
<evidence type="ECO:0000256" key="2">
    <source>
        <dbReference type="SAM" id="Phobius"/>
    </source>
</evidence>
<organism evidence="3 4">
    <name type="scientific">Mortierella alpina</name>
    <name type="common">Oleaginous fungus</name>
    <name type="synonym">Mortierella renispora</name>
    <dbReference type="NCBI Taxonomy" id="64518"/>
    <lineage>
        <taxon>Eukaryota</taxon>
        <taxon>Fungi</taxon>
        <taxon>Fungi incertae sedis</taxon>
        <taxon>Mucoromycota</taxon>
        <taxon>Mortierellomycotina</taxon>
        <taxon>Mortierellomycetes</taxon>
        <taxon>Mortierellales</taxon>
        <taxon>Mortierellaceae</taxon>
        <taxon>Mortierella</taxon>
    </lineage>
</organism>
<keyword evidence="2" id="KW-0812">Transmembrane</keyword>
<name>A0A9P6IQP4_MORAP</name>
<evidence type="ECO:0000313" key="3">
    <source>
        <dbReference type="EMBL" id="KAF9944234.1"/>
    </source>
</evidence>
<proteinExistence type="predicted"/>
<comment type="caution">
    <text evidence="3">The sequence shown here is derived from an EMBL/GenBank/DDBJ whole genome shotgun (WGS) entry which is preliminary data.</text>
</comment>
<feature type="compositionally biased region" description="Polar residues" evidence="1">
    <location>
        <begin position="43"/>
        <end position="55"/>
    </location>
</feature>
<feature type="transmembrane region" description="Helical" evidence="2">
    <location>
        <begin position="76"/>
        <end position="97"/>
    </location>
</feature>
<feature type="compositionally biased region" description="Acidic residues" evidence="1">
    <location>
        <begin position="20"/>
        <end position="39"/>
    </location>
</feature>
<feature type="transmembrane region" description="Helical" evidence="2">
    <location>
        <begin position="104"/>
        <end position="121"/>
    </location>
</feature>
<feature type="region of interest" description="Disordered" evidence="1">
    <location>
        <begin position="1"/>
        <end position="55"/>
    </location>
</feature>
<gene>
    <name evidence="3" type="ORF">BGZ70_004892</name>
</gene>